<evidence type="ECO:0008006" key="9">
    <source>
        <dbReference type="Google" id="ProtNLM"/>
    </source>
</evidence>
<comment type="pathway">
    <text evidence="2">Secondary metabolite biosynthesis.</text>
</comment>
<dbReference type="GO" id="GO:0005506">
    <property type="term" value="F:iron ion binding"/>
    <property type="evidence" value="ECO:0007669"/>
    <property type="project" value="InterPro"/>
</dbReference>
<dbReference type="InterPro" id="IPR002401">
    <property type="entry name" value="Cyt_P450_E_grp-I"/>
</dbReference>
<organism evidence="7 8">
    <name type="scientific">Rhodonia placenta</name>
    <dbReference type="NCBI Taxonomy" id="104341"/>
    <lineage>
        <taxon>Eukaryota</taxon>
        <taxon>Fungi</taxon>
        <taxon>Dikarya</taxon>
        <taxon>Basidiomycota</taxon>
        <taxon>Agaricomycotina</taxon>
        <taxon>Agaricomycetes</taxon>
        <taxon>Polyporales</taxon>
        <taxon>Adustoporiaceae</taxon>
        <taxon>Rhodonia</taxon>
    </lineage>
</organism>
<keyword evidence="6" id="KW-0560">Oxidoreductase</keyword>
<comment type="similarity">
    <text evidence="6">Belongs to the cytochrome P450 family.</text>
</comment>
<dbReference type="SUPFAM" id="SSF48264">
    <property type="entry name" value="Cytochrome P450"/>
    <property type="match status" value="1"/>
</dbReference>
<name>A0A8H7NW80_9APHY</name>
<reference evidence="7" key="2">
    <citation type="journal article" name="Front. Microbiol.">
        <title>Degradative Capacity of Two Strains of Rhodonia placenta: From Phenotype to Genotype.</title>
        <authorList>
            <person name="Kolle M."/>
            <person name="Horta M.A.C."/>
            <person name="Nowrousian M."/>
            <person name="Ohm R.A."/>
            <person name="Benz J.P."/>
            <person name="Pilgard A."/>
        </authorList>
    </citation>
    <scope>NUCLEOTIDE SEQUENCE</scope>
    <source>
        <strain evidence="7">FPRL280</strain>
    </source>
</reference>
<dbReference type="InterPro" id="IPR036396">
    <property type="entry name" value="Cyt_P450_sf"/>
</dbReference>
<keyword evidence="6" id="KW-0503">Monooxygenase</keyword>
<dbReference type="Proteomes" id="UP000639403">
    <property type="component" value="Unassembled WGS sequence"/>
</dbReference>
<protein>
    <recommendedName>
        <fullName evidence="9">Cytochrome P450</fullName>
    </recommendedName>
</protein>
<keyword evidence="3 5" id="KW-0479">Metal-binding</keyword>
<gene>
    <name evidence="7" type="ORF">IEO21_08433</name>
</gene>
<dbReference type="PANTHER" id="PTHR24305">
    <property type="entry name" value="CYTOCHROME P450"/>
    <property type="match status" value="1"/>
</dbReference>
<dbReference type="PRINTS" id="PR00463">
    <property type="entry name" value="EP450I"/>
</dbReference>
<keyword evidence="5 6" id="KW-0349">Heme</keyword>
<dbReference type="PRINTS" id="PR00385">
    <property type="entry name" value="P450"/>
</dbReference>
<dbReference type="AlphaFoldDB" id="A0A8H7NW80"/>
<dbReference type="InterPro" id="IPR050121">
    <property type="entry name" value="Cytochrome_P450_monoxygenase"/>
</dbReference>
<keyword evidence="4 5" id="KW-0408">Iron</keyword>
<dbReference type="GO" id="GO:0004497">
    <property type="term" value="F:monooxygenase activity"/>
    <property type="evidence" value="ECO:0007669"/>
    <property type="project" value="UniProtKB-KW"/>
</dbReference>
<dbReference type="PROSITE" id="PS00086">
    <property type="entry name" value="CYTOCHROME_P450"/>
    <property type="match status" value="1"/>
</dbReference>
<evidence type="ECO:0000256" key="1">
    <source>
        <dbReference type="ARBA" id="ARBA00001971"/>
    </source>
</evidence>
<proteinExistence type="inferred from homology"/>
<dbReference type="EMBL" id="JADOXO010000299">
    <property type="protein sequence ID" value="KAF9806966.1"/>
    <property type="molecule type" value="Genomic_DNA"/>
</dbReference>
<accession>A0A8H7NW80</accession>
<evidence type="ECO:0000256" key="5">
    <source>
        <dbReference type="PIRSR" id="PIRSR602401-1"/>
    </source>
</evidence>
<evidence type="ECO:0000256" key="6">
    <source>
        <dbReference type="RuleBase" id="RU000461"/>
    </source>
</evidence>
<evidence type="ECO:0000313" key="7">
    <source>
        <dbReference type="EMBL" id="KAF9806966.1"/>
    </source>
</evidence>
<dbReference type="GO" id="GO:0016705">
    <property type="term" value="F:oxidoreductase activity, acting on paired donors, with incorporation or reduction of molecular oxygen"/>
    <property type="evidence" value="ECO:0007669"/>
    <property type="project" value="InterPro"/>
</dbReference>
<dbReference type="InterPro" id="IPR017972">
    <property type="entry name" value="Cyt_P450_CS"/>
</dbReference>
<reference evidence="7" key="1">
    <citation type="submission" date="2020-11" db="EMBL/GenBank/DDBJ databases">
        <authorList>
            <person name="Koelle M."/>
            <person name="Horta M.A.C."/>
            <person name="Nowrousian M."/>
            <person name="Ohm R.A."/>
            <person name="Benz P."/>
            <person name="Pilgard A."/>
        </authorList>
    </citation>
    <scope>NUCLEOTIDE SEQUENCE</scope>
    <source>
        <strain evidence="7">FPRL280</strain>
    </source>
</reference>
<dbReference type="PANTHER" id="PTHR24305:SF164">
    <property type="entry name" value="P450, PUTATIVE (EUROFUNG)-RELATED"/>
    <property type="match status" value="1"/>
</dbReference>
<evidence type="ECO:0000313" key="8">
    <source>
        <dbReference type="Proteomes" id="UP000639403"/>
    </source>
</evidence>
<comment type="cofactor">
    <cofactor evidence="1 5">
        <name>heme</name>
        <dbReference type="ChEBI" id="CHEBI:30413"/>
    </cofactor>
</comment>
<dbReference type="Gene3D" id="1.10.630.10">
    <property type="entry name" value="Cytochrome P450"/>
    <property type="match status" value="1"/>
</dbReference>
<feature type="binding site" description="axial binding residue" evidence="5">
    <location>
        <position position="414"/>
    </location>
    <ligand>
        <name>heme</name>
        <dbReference type="ChEBI" id="CHEBI:30413"/>
    </ligand>
    <ligandPart>
        <name>Fe</name>
        <dbReference type="ChEBI" id="CHEBI:18248"/>
    </ligandPart>
</feature>
<dbReference type="Pfam" id="PF00067">
    <property type="entry name" value="p450"/>
    <property type="match status" value="1"/>
</dbReference>
<evidence type="ECO:0000256" key="3">
    <source>
        <dbReference type="ARBA" id="ARBA00022723"/>
    </source>
</evidence>
<evidence type="ECO:0000256" key="4">
    <source>
        <dbReference type="ARBA" id="ARBA00023004"/>
    </source>
</evidence>
<comment type="caution">
    <text evidence="7">The sequence shown here is derived from an EMBL/GenBank/DDBJ whole genome shotgun (WGS) entry which is preliminary data.</text>
</comment>
<evidence type="ECO:0000256" key="2">
    <source>
        <dbReference type="ARBA" id="ARBA00005179"/>
    </source>
</evidence>
<sequence>MYALYFVCLGLLYVVYERLVLSPLSKVPGPAIAATTRLVLMYYEFTRRRRRWIHALHKKYGPIVRIAPDEISFATWDAAKEIYVSEGSGYDKTLFYKLFDNYETECMFSTLDRAPHGERRKRIADRYSKTFIMQPDVISGVQERAEQFVAKCTEKPGSEAVDVYIYLHCYAIDCITYHLFDPHGLNSLADASDLMKVKELSHHDNLKDSYMQYYFTELFRYTASFSRRVDRSKRIAAQIINIARRSDIAEHTVLYRLQTHEDKLDTRSIASELLDHTLAGLDTTGDGLCFLMHQLSLPASAAIQEKLRLELTENTSIPIDDLPYLDAVVKEGLRCFSPIPMSLPRKVPRGGRTIGDIFLPEATIVSCQAYTLHRIDEKVFPNPDNFVPERWLESEGNIERNQLLLAFSTGGRGCIGKHLALLEMKMLLRETYSSYRTSVASEMAASMDVDDQVIASRPIGRTCLLKFEKIM</sequence>
<dbReference type="CDD" id="cd11059">
    <property type="entry name" value="CYP_fungal"/>
    <property type="match status" value="1"/>
</dbReference>
<dbReference type="GO" id="GO:0020037">
    <property type="term" value="F:heme binding"/>
    <property type="evidence" value="ECO:0007669"/>
    <property type="project" value="InterPro"/>
</dbReference>
<dbReference type="InterPro" id="IPR001128">
    <property type="entry name" value="Cyt_P450"/>
</dbReference>